<dbReference type="GO" id="GO:0006629">
    <property type="term" value="P:lipid metabolic process"/>
    <property type="evidence" value="ECO:0007669"/>
    <property type="project" value="InterPro"/>
</dbReference>
<dbReference type="Pfam" id="PF13449">
    <property type="entry name" value="Phytase-like"/>
    <property type="match status" value="1"/>
</dbReference>
<organism evidence="3 4">
    <name type="scientific">Symplocastrum torsivum CPER-KK1</name>
    <dbReference type="NCBI Taxonomy" id="450513"/>
    <lineage>
        <taxon>Bacteria</taxon>
        <taxon>Bacillati</taxon>
        <taxon>Cyanobacteriota</taxon>
        <taxon>Cyanophyceae</taxon>
        <taxon>Oscillatoriophycideae</taxon>
        <taxon>Oscillatoriales</taxon>
        <taxon>Microcoleaceae</taxon>
        <taxon>Symplocastrum</taxon>
    </lineage>
</organism>
<reference evidence="3" key="1">
    <citation type="submission" date="2021-05" db="EMBL/GenBank/DDBJ databases">
        <authorList>
            <person name="Pietrasiak N."/>
            <person name="Ward R."/>
            <person name="Stajich J.E."/>
            <person name="Kurbessoian T."/>
        </authorList>
    </citation>
    <scope>NUCLEOTIDE SEQUENCE</scope>
    <source>
        <strain evidence="3">CPER-KK1</strain>
    </source>
</reference>
<dbReference type="SUPFAM" id="SSF51695">
    <property type="entry name" value="PLC-like phosphodiesterases"/>
    <property type="match status" value="1"/>
</dbReference>
<dbReference type="CDD" id="cd08602">
    <property type="entry name" value="GDPD_ScGlpQ1_like"/>
    <property type="match status" value="1"/>
</dbReference>
<dbReference type="Pfam" id="PF03009">
    <property type="entry name" value="GDPD"/>
    <property type="match status" value="1"/>
</dbReference>
<dbReference type="PROSITE" id="PS00330">
    <property type="entry name" value="HEMOLYSIN_CALCIUM"/>
    <property type="match status" value="1"/>
</dbReference>
<name>A0A951PTB1_9CYAN</name>
<feature type="domain" description="GP-PDE" evidence="2">
    <location>
        <begin position="180"/>
        <end position="519"/>
    </location>
</feature>
<dbReference type="InterPro" id="IPR030395">
    <property type="entry name" value="GP_PDE_dom"/>
</dbReference>
<dbReference type="AlphaFoldDB" id="A0A951PTB1"/>
<evidence type="ECO:0000256" key="1">
    <source>
        <dbReference type="SAM" id="MobiDB-lite"/>
    </source>
</evidence>
<dbReference type="GO" id="GO:0008081">
    <property type="term" value="F:phosphoric diester hydrolase activity"/>
    <property type="evidence" value="ECO:0007669"/>
    <property type="project" value="InterPro"/>
</dbReference>
<proteinExistence type="predicted"/>
<dbReference type="Pfam" id="PF00353">
    <property type="entry name" value="HemolysinCabind"/>
    <property type="match status" value="2"/>
</dbReference>
<reference evidence="3" key="2">
    <citation type="journal article" date="2022" name="Microbiol. Resour. Announc.">
        <title>Metagenome Sequencing to Explore Phylogenomics of Terrestrial Cyanobacteria.</title>
        <authorList>
            <person name="Ward R.D."/>
            <person name="Stajich J.E."/>
            <person name="Johansen J.R."/>
            <person name="Huntemann M."/>
            <person name="Clum A."/>
            <person name="Foster B."/>
            <person name="Foster B."/>
            <person name="Roux S."/>
            <person name="Palaniappan K."/>
            <person name="Varghese N."/>
            <person name="Mukherjee S."/>
            <person name="Reddy T.B.K."/>
            <person name="Daum C."/>
            <person name="Copeland A."/>
            <person name="Chen I.A."/>
            <person name="Ivanova N.N."/>
            <person name="Kyrpides N.C."/>
            <person name="Shapiro N."/>
            <person name="Eloe-Fadrosh E.A."/>
            <person name="Pietrasiak N."/>
        </authorList>
    </citation>
    <scope>NUCLEOTIDE SEQUENCE</scope>
    <source>
        <strain evidence="3">CPER-KK1</strain>
    </source>
</reference>
<dbReference type="PANTHER" id="PTHR37957">
    <property type="entry name" value="BLR7070 PROTEIN"/>
    <property type="match status" value="1"/>
</dbReference>
<dbReference type="PANTHER" id="PTHR37957:SF1">
    <property type="entry name" value="PHYTASE-LIKE DOMAIN-CONTAINING PROTEIN"/>
    <property type="match status" value="1"/>
</dbReference>
<dbReference type="PROSITE" id="PS51704">
    <property type="entry name" value="GP_PDE"/>
    <property type="match status" value="1"/>
</dbReference>
<feature type="region of interest" description="Disordered" evidence="1">
    <location>
        <begin position="780"/>
        <end position="802"/>
    </location>
</feature>
<sequence length="936" mass="101249">MANVQLEGFALLPADTFAEGPPTGEDVSGNGRTGPFDSPPVQGFSGVQFASNDSYWFLSDNGFGSRTNSSDYLLRIYQLAPSFNGAENGDGSVEVLDFIQLSDPDNKVPFEIQNEGTSDRLLTGADFDTESFVFAADGTIWIGEEFGPYLLHFDATGKLLDAPIPTPNFFDLNTLTGEAPIVIGHRGASGLRPEHTLEAYALAIEQGADFIEPDLVSTKDGILVARHENEISGTTDVADRPEFADRETTKIIDGQEVTGWFTEDFTLEELKTLNARERLPDLRGTEFDDDGLKIPTLEEIIDLVKQVEAETGRVIGIYPETKHPTYFDSVGLSLEEPLIETLVETGFTDPDRVFIQSFEVTNLQEDLTQLMAEAGIDLPLVQLFDEFSVQPYDFVASGDSRTYGDLISRESLQDFVATYADGIGPWKRTFVLTEPLETPIDTNGDGVADVTERLTGEILPVVEDAHAAGLLVHPYTFRDEDVFLTEDYNGNPELEYEQFIRLGVDGFFSDFPGTADEVRDEVTGEFVRSPDNPDVLAGEAVSNLGGSRGFEGMAISPDQATLYPLLEGSVTGDPDNALRIYEFDVASADYTGLAGFYGLEDPNHAIGDFTVINENEYLVIERDSGQADTAEFKKIFKIDLTQKDSEGFFAKEEVVDLLNISDPNDLNGDGSTTFDFPFVTIEDVLVVDEDTLLVANDNNYPFSVGRPPEIDNNEIILLDLENPLNVDLRVGLAALDRTIIQGNQESETLVGADNVDDFIFASGGDDTVAGGLGNDQIFGEEGDDTLRGDLNDKSPGGDVGGDDIIYGGEGSDRIGGKAGNDSLYGDAGDDFIWGDDGNDLIRGGLGNDTLVGDDFSGGNGSDTFVLASGEGTDTILDFQIEEDFISLANGLTFGQLSITQDESNAVIGFNDETLAFLTGVQASTLIDNASTVFISV</sequence>
<evidence type="ECO:0000313" key="4">
    <source>
        <dbReference type="Proteomes" id="UP000753908"/>
    </source>
</evidence>
<dbReference type="Gene3D" id="2.150.10.10">
    <property type="entry name" value="Serralysin-like metalloprotease, C-terminal"/>
    <property type="match status" value="1"/>
</dbReference>
<dbReference type="SUPFAM" id="SSF51120">
    <property type="entry name" value="beta-Roll"/>
    <property type="match status" value="2"/>
</dbReference>
<comment type="caution">
    <text evidence="3">The sequence shown here is derived from an EMBL/GenBank/DDBJ whole genome shotgun (WGS) entry which is preliminary data.</text>
</comment>
<dbReference type="InterPro" id="IPR018511">
    <property type="entry name" value="Hemolysin-typ_Ca-bd_CS"/>
</dbReference>
<evidence type="ECO:0000259" key="2">
    <source>
        <dbReference type="PROSITE" id="PS51704"/>
    </source>
</evidence>
<dbReference type="EMBL" id="JAHHIF010000078">
    <property type="protein sequence ID" value="MBW4548974.1"/>
    <property type="molecule type" value="Genomic_DNA"/>
</dbReference>
<protein>
    <submittedName>
        <fullName evidence="3">Esterase-like activity of phytase family protein</fullName>
    </submittedName>
</protein>
<dbReference type="InterPro" id="IPR011049">
    <property type="entry name" value="Serralysin-like_metalloprot_C"/>
</dbReference>
<gene>
    <name evidence="3" type="ORF">KME25_31905</name>
</gene>
<dbReference type="PRINTS" id="PR00313">
    <property type="entry name" value="CABNDNGRPT"/>
</dbReference>
<feature type="region of interest" description="Disordered" evidence="1">
    <location>
        <begin position="15"/>
        <end position="36"/>
    </location>
</feature>
<evidence type="ECO:0000313" key="3">
    <source>
        <dbReference type="EMBL" id="MBW4548974.1"/>
    </source>
</evidence>
<dbReference type="Proteomes" id="UP000753908">
    <property type="component" value="Unassembled WGS sequence"/>
</dbReference>
<dbReference type="InterPro" id="IPR017946">
    <property type="entry name" value="PLC-like_Pdiesterase_TIM-brl"/>
</dbReference>
<dbReference type="GO" id="GO:0005509">
    <property type="term" value="F:calcium ion binding"/>
    <property type="evidence" value="ECO:0007669"/>
    <property type="project" value="InterPro"/>
</dbReference>
<accession>A0A951PTB1</accession>
<dbReference type="InterPro" id="IPR001343">
    <property type="entry name" value="Hemolysn_Ca-bd"/>
</dbReference>
<dbReference type="Gene3D" id="3.20.20.190">
    <property type="entry name" value="Phosphatidylinositol (PI) phosphodiesterase"/>
    <property type="match status" value="1"/>
</dbReference>
<dbReference type="InterPro" id="IPR027372">
    <property type="entry name" value="Phytase-like_dom"/>
</dbReference>